<dbReference type="Proteomes" id="UP000553706">
    <property type="component" value="Unassembled WGS sequence"/>
</dbReference>
<dbReference type="RefSeq" id="WP_183266493.1">
    <property type="nucleotide sequence ID" value="NZ_JACHFJ010000007.1"/>
</dbReference>
<evidence type="ECO:0008006" key="3">
    <source>
        <dbReference type="Google" id="ProtNLM"/>
    </source>
</evidence>
<proteinExistence type="predicted"/>
<reference evidence="1 2" key="1">
    <citation type="submission" date="2020-08" db="EMBL/GenBank/DDBJ databases">
        <title>Genomic Encyclopedia of Type Strains, Phase IV (KMG-IV): sequencing the most valuable type-strain genomes for metagenomic binning, comparative biology and taxonomic classification.</title>
        <authorList>
            <person name="Goeker M."/>
        </authorList>
    </citation>
    <scope>NUCLEOTIDE SEQUENCE [LARGE SCALE GENOMIC DNA]</scope>
    <source>
        <strain evidence="1 2">DSM 27026</strain>
    </source>
</reference>
<dbReference type="EMBL" id="JACHFJ010000007">
    <property type="protein sequence ID" value="MBB5373487.1"/>
    <property type="molecule type" value="Genomic_DNA"/>
</dbReference>
<comment type="caution">
    <text evidence="1">The sequence shown here is derived from an EMBL/GenBank/DDBJ whole genome shotgun (WGS) entry which is preliminary data.</text>
</comment>
<gene>
    <name evidence="1" type="ORF">HNP71_001747</name>
</gene>
<organism evidence="1 2">
    <name type="scientific">Acidocella aromatica</name>
    <dbReference type="NCBI Taxonomy" id="1303579"/>
    <lineage>
        <taxon>Bacteria</taxon>
        <taxon>Pseudomonadati</taxon>
        <taxon>Pseudomonadota</taxon>
        <taxon>Alphaproteobacteria</taxon>
        <taxon>Acetobacterales</taxon>
        <taxon>Acidocellaceae</taxon>
        <taxon>Acidocella</taxon>
    </lineage>
</organism>
<accession>A0A840VF22</accession>
<protein>
    <recommendedName>
        <fullName evidence="3">Roadblock/LAMTOR2 domain-containing protein</fullName>
    </recommendedName>
</protein>
<name>A0A840VF22_9PROT</name>
<sequence>MADLATTISKAITTIPECLAAGVVDVASGLLLDIKTVDSHPNEVIDLLAAATSDLFQGPNVVAVENLFKKARGIETNEHYFEEIIVNSKNLLHVFIRGRRNQDYVVCFICRKTVNLGMALTKARGSMPEIEMAI</sequence>
<dbReference type="AlphaFoldDB" id="A0A840VF22"/>
<evidence type="ECO:0000313" key="2">
    <source>
        <dbReference type="Proteomes" id="UP000553706"/>
    </source>
</evidence>
<keyword evidence="2" id="KW-1185">Reference proteome</keyword>
<evidence type="ECO:0000313" key="1">
    <source>
        <dbReference type="EMBL" id="MBB5373487.1"/>
    </source>
</evidence>